<dbReference type="Pfam" id="PF00005">
    <property type="entry name" value="ABC_tran"/>
    <property type="match status" value="1"/>
</dbReference>
<evidence type="ECO:0000256" key="8">
    <source>
        <dbReference type="RuleBase" id="RU369116"/>
    </source>
</evidence>
<dbReference type="InterPro" id="IPR000644">
    <property type="entry name" value="CBS_dom"/>
</dbReference>
<proteinExistence type="inferred from homology"/>
<dbReference type="GO" id="GO:0006865">
    <property type="term" value="P:amino acid transport"/>
    <property type="evidence" value="ECO:0007669"/>
    <property type="project" value="UniProtKB-UniRule"/>
</dbReference>
<dbReference type="FunFam" id="3.40.50.300:FF:000201">
    <property type="entry name" value="Glycine betaine/L-proline ABC transporter ATP-binding protein"/>
    <property type="match status" value="1"/>
</dbReference>
<feature type="domain" description="CBS" evidence="10">
    <location>
        <begin position="255"/>
        <end position="311"/>
    </location>
</feature>
<dbReference type="InterPro" id="IPR027417">
    <property type="entry name" value="P-loop_NTPase"/>
</dbReference>
<dbReference type="CDD" id="cd03295">
    <property type="entry name" value="ABC_OpuCA_Osmoprotection"/>
    <property type="match status" value="1"/>
</dbReference>
<dbReference type="SMART" id="SM00116">
    <property type="entry name" value="CBS"/>
    <property type="match status" value="2"/>
</dbReference>
<dbReference type="EC" id="7.6.2.9" evidence="8"/>
<dbReference type="InterPro" id="IPR005892">
    <property type="entry name" value="Gly-betaine_transp_ATP-bd"/>
</dbReference>
<dbReference type="GO" id="GO:0006970">
    <property type="term" value="P:response to osmotic stress"/>
    <property type="evidence" value="ECO:0007669"/>
    <property type="project" value="UniProtKB-ARBA"/>
</dbReference>
<dbReference type="NCBIfam" id="TIGR01186">
    <property type="entry name" value="proV"/>
    <property type="match status" value="1"/>
</dbReference>
<evidence type="ECO:0000259" key="10">
    <source>
        <dbReference type="PROSITE" id="PS51371"/>
    </source>
</evidence>
<evidence type="ECO:0000256" key="3">
    <source>
        <dbReference type="ARBA" id="ARBA00022737"/>
    </source>
</evidence>
<keyword evidence="3" id="KW-0677">Repeat</keyword>
<evidence type="ECO:0000256" key="4">
    <source>
        <dbReference type="ARBA" id="ARBA00022741"/>
    </source>
</evidence>
<dbReference type="Pfam" id="PF00571">
    <property type="entry name" value="CBS"/>
    <property type="match status" value="2"/>
</dbReference>
<dbReference type="PANTHER" id="PTHR43117">
    <property type="entry name" value="OSMOPROTECTANT IMPORT ATP-BINDING PROTEIN OSMV"/>
    <property type="match status" value="1"/>
</dbReference>
<keyword evidence="8" id="KW-0997">Cell inner membrane</keyword>
<dbReference type="Gene3D" id="3.10.580.10">
    <property type="entry name" value="CBS-domain"/>
    <property type="match status" value="1"/>
</dbReference>
<sequence>MLEFKNVSKIYKGGKKAVDDVNLNFEKGEFIAFIGTSGSGKTTTMRMINRMIEPTSGQILINGEDIAKIDPVELRRKIGYVIQQIGLMPHMTIRENIVLVPKLLKWPEDKRKEIADRLIKLVDLPNDFLERYPSELSGGQQQRIGVVRALAADQDIILMDEPFGALDPITREALQDLVKQLQQEMGRTIIFVTHDMDEALKLADRIVIMREGRVVQFDTPDNILREPADKFVEEFIGHDRLIQARPNIQTVEQVMLKTPISITPGKSLTEAIRLMRDKRVDTLLVTDDAGILKGYIDIESIDYNHRTATSVGDIMSKNVFFVRKDSLLRDTVQRILKRGLKYVPVVDEAGKLVGIVTRASLVDVVYDTIWGDDDSEETVPANEKNVEVKESNE</sequence>
<evidence type="ECO:0000313" key="11">
    <source>
        <dbReference type="EMBL" id="TFJ25123.1"/>
    </source>
</evidence>
<feature type="domain" description="ABC transporter" evidence="9">
    <location>
        <begin position="2"/>
        <end position="236"/>
    </location>
</feature>
<dbReference type="InterPro" id="IPR017871">
    <property type="entry name" value="ABC_transporter-like_CS"/>
</dbReference>
<dbReference type="SUPFAM" id="SSF52540">
    <property type="entry name" value="P-loop containing nucleoside triphosphate hydrolases"/>
    <property type="match status" value="1"/>
</dbReference>
<dbReference type="PROSITE" id="PS50893">
    <property type="entry name" value="ABC_TRANSPORTER_2"/>
    <property type="match status" value="1"/>
</dbReference>
<dbReference type="AlphaFoldDB" id="A0A5F0MS15"/>
<dbReference type="Proteomes" id="UP000297938">
    <property type="component" value="Unassembled WGS sequence"/>
</dbReference>
<protein>
    <recommendedName>
        <fullName evidence="8">Quaternary amine transport ATP-binding protein</fullName>
        <ecNumber evidence="8">7.6.2.9</ecNumber>
    </recommendedName>
</protein>
<dbReference type="SMART" id="SM00382">
    <property type="entry name" value="AAA"/>
    <property type="match status" value="1"/>
</dbReference>
<dbReference type="GO" id="GO:0005886">
    <property type="term" value="C:plasma membrane"/>
    <property type="evidence" value="ECO:0007669"/>
    <property type="project" value="UniProtKB-SubCell"/>
</dbReference>
<dbReference type="InterPro" id="IPR003439">
    <property type="entry name" value="ABC_transporter-like_ATP-bd"/>
</dbReference>
<keyword evidence="6 7" id="KW-0129">CBS domain</keyword>
<evidence type="ECO:0000256" key="7">
    <source>
        <dbReference type="PROSITE-ProRule" id="PRU00703"/>
    </source>
</evidence>
<reference evidence="11 12" key="1">
    <citation type="journal article" date="2018" name="Int. J. Food Microbiol.">
        <title>Growth of Carnobacterium spp. isolated from chilled vacuum-packaged meat under relevant acidic conditions.</title>
        <authorList>
            <person name="Zhang P."/>
            <person name="Badoni M."/>
            <person name="Ganzle M."/>
            <person name="Yang X."/>
        </authorList>
    </citation>
    <scope>NUCLEOTIDE SEQUENCE [LARGE SCALE GENOMIC DNA]</scope>
    <source>
        <strain evidence="11 12">B2</strain>
    </source>
</reference>
<dbReference type="CDD" id="cd04583">
    <property type="entry name" value="CBS_pair_ABC_OpuCA_assoc"/>
    <property type="match status" value="1"/>
</dbReference>
<dbReference type="InterPro" id="IPR003593">
    <property type="entry name" value="AAA+_ATPase"/>
</dbReference>
<evidence type="ECO:0000256" key="2">
    <source>
        <dbReference type="ARBA" id="ARBA00022448"/>
    </source>
</evidence>
<dbReference type="PROSITE" id="PS51371">
    <property type="entry name" value="CBS"/>
    <property type="match status" value="2"/>
</dbReference>
<comment type="subcellular location">
    <subcellularLocation>
        <location evidence="8">Cell inner membrane</location>
        <topology evidence="8">Peripheral membrane protein</topology>
    </subcellularLocation>
</comment>
<dbReference type="InterPro" id="IPR046342">
    <property type="entry name" value="CBS_dom_sf"/>
</dbReference>
<evidence type="ECO:0000256" key="6">
    <source>
        <dbReference type="ARBA" id="ARBA00023122"/>
    </source>
</evidence>
<gene>
    <name evidence="11" type="ORF">CKN69_10940</name>
</gene>
<dbReference type="GO" id="GO:0016887">
    <property type="term" value="F:ATP hydrolysis activity"/>
    <property type="evidence" value="ECO:0007669"/>
    <property type="project" value="UniProtKB-UniRule"/>
</dbReference>
<comment type="similarity">
    <text evidence="1 8">Belongs to the ABC transporter superfamily.</text>
</comment>
<dbReference type="SUPFAM" id="SSF54631">
    <property type="entry name" value="CBS-domain pair"/>
    <property type="match status" value="1"/>
</dbReference>
<keyword evidence="5 8" id="KW-0067">ATP-binding</keyword>
<dbReference type="EMBL" id="NRPP01000017">
    <property type="protein sequence ID" value="TFJ25123.1"/>
    <property type="molecule type" value="Genomic_DNA"/>
</dbReference>
<name>A0A5F0MS15_CARDV</name>
<keyword evidence="4 8" id="KW-0547">Nucleotide-binding</keyword>
<organism evidence="11 12">
    <name type="scientific">Carnobacterium divergens</name>
    <name type="common">Lactobacillus divergens</name>
    <dbReference type="NCBI Taxonomy" id="2748"/>
    <lineage>
        <taxon>Bacteria</taxon>
        <taxon>Bacillati</taxon>
        <taxon>Bacillota</taxon>
        <taxon>Bacilli</taxon>
        <taxon>Lactobacillales</taxon>
        <taxon>Carnobacteriaceae</taxon>
        <taxon>Carnobacterium</taxon>
    </lineage>
</organism>
<keyword evidence="2 8" id="KW-0813">Transport</keyword>
<dbReference type="PROSITE" id="PS00211">
    <property type="entry name" value="ABC_TRANSPORTER_1"/>
    <property type="match status" value="1"/>
</dbReference>
<dbReference type="GO" id="GO:0005524">
    <property type="term" value="F:ATP binding"/>
    <property type="evidence" value="ECO:0007669"/>
    <property type="project" value="UniProtKB-UniRule"/>
</dbReference>
<comment type="subunit">
    <text evidence="8">The complex is probably composed of two ATP-binding proteins, two transmembrane proteins and a solute-binding protein.</text>
</comment>
<comment type="caution">
    <text evidence="11">The sequence shown here is derived from an EMBL/GenBank/DDBJ whole genome shotgun (WGS) entry which is preliminary data.</text>
</comment>
<dbReference type="Gene3D" id="3.40.50.300">
    <property type="entry name" value="P-loop containing nucleotide triphosphate hydrolases"/>
    <property type="match status" value="1"/>
</dbReference>
<evidence type="ECO:0000256" key="5">
    <source>
        <dbReference type="ARBA" id="ARBA00022840"/>
    </source>
</evidence>
<evidence type="ECO:0000256" key="1">
    <source>
        <dbReference type="ARBA" id="ARBA00005417"/>
    </source>
</evidence>
<dbReference type="PANTHER" id="PTHR43117:SF3">
    <property type="entry name" value="CHOLINE TRANSPORT ATP-BINDING PROTEIN OPUBA"/>
    <property type="match status" value="1"/>
</dbReference>
<dbReference type="GO" id="GO:0031460">
    <property type="term" value="P:glycine betaine transport"/>
    <property type="evidence" value="ECO:0007669"/>
    <property type="project" value="InterPro"/>
</dbReference>
<dbReference type="GO" id="GO:0015418">
    <property type="term" value="F:ABC-type quaternary ammonium compound transporting activity"/>
    <property type="evidence" value="ECO:0007669"/>
    <property type="project" value="UniProtKB-EC"/>
</dbReference>
<feature type="domain" description="CBS" evidence="10">
    <location>
        <begin position="315"/>
        <end position="375"/>
    </location>
</feature>
<comment type="catalytic activity">
    <reaction evidence="8">
        <text>a quaternary ammonium(out) + ATP + H2O = a quaternary ammonium(in) + ADP + phosphate + H(+)</text>
        <dbReference type="Rhea" id="RHEA:11036"/>
        <dbReference type="ChEBI" id="CHEBI:15377"/>
        <dbReference type="ChEBI" id="CHEBI:15378"/>
        <dbReference type="ChEBI" id="CHEBI:30616"/>
        <dbReference type="ChEBI" id="CHEBI:35267"/>
        <dbReference type="ChEBI" id="CHEBI:43474"/>
        <dbReference type="ChEBI" id="CHEBI:456216"/>
    </reaction>
</comment>
<evidence type="ECO:0000259" key="9">
    <source>
        <dbReference type="PROSITE" id="PS50893"/>
    </source>
</evidence>
<keyword evidence="8" id="KW-1003">Cell membrane</keyword>
<evidence type="ECO:0000313" key="12">
    <source>
        <dbReference type="Proteomes" id="UP000297938"/>
    </source>
</evidence>
<accession>A0A5F0MS15</accession>
<keyword evidence="8" id="KW-0472">Membrane</keyword>